<accession>A0A5P3MPD0</accession>
<dbReference type="Pfam" id="PF02417">
    <property type="entry name" value="Chromate_transp"/>
    <property type="match status" value="2"/>
</dbReference>
<gene>
    <name evidence="8" type="primary">chrA</name>
    <name evidence="8" type="ORF">D0T90_01050</name>
</gene>
<keyword evidence="9" id="KW-1185">Reference proteome</keyword>
<feature type="transmembrane region" description="Helical" evidence="7">
    <location>
        <begin position="222"/>
        <end position="245"/>
    </location>
</feature>
<dbReference type="PANTHER" id="PTHR33567:SF3">
    <property type="entry name" value="CHROMATE ION TRANSPORTER (EUROFUNG)"/>
    <property type="match status" value="1"/>
</dbReference>
<dbReference type="PIRSF" id="PIRSF004810">
    <property type="entry name" value="ChrA"/>
    <property type="match status" value="1"/>
</dbReference>
<proteinExistence type="inferred from homology"/>
<feature type="transmembrane region" description="Helical" evidence="7">
    <location>
        <begin position="73"/>
        <end position="96"/>
    </location>
</feature>
<evidence type="ECO:0000256" key="4">
    <source>
        <dbReference type="ARBA" id="ARBA00022692"/>
    </source>
</evidence>
<keyword evidence="3" id="KW-1003">Cell membrane</keyword>
<organism evidence="8 9">
    <name type="scientific">Neisseria animalis</name>
    <dbReference type="NCBI Taxonomy" id="492"/>
    <lineage>
        <taxon>Bacteria</taxon>
        <taxon>Pseudomonadati</taxon>
        <taxon>Pseudomonadota</taxon>
        <taxon>Betaproteobacteria</taxon>
        <taxon>Neisseriales</taxon>
        <taxon>Neisseriaceae</taxon>
        <taxon>Neisseria</taxon>
    </lineage>
</organism>
<dbReference type="PANTHER" id="PTHR33567">
    <property type="entry name" value="CHROMATE ION TRANSPORTER (EUROFUNG)"/>
    <property type="match status" value="1"/>
</dbReference>
<evidence type="ECO:0000256" key="2">
    <source>
        <dbReference type="ARBA" id="ARBA00005262"/>
    </source>
</evidence>
<comment type="subcellular location">
    <subcellularLocation>
        <location evidence="1">Cell membrane</location>
        <topology evidence="1">Multi-pass membrane protein</topology>
    </subcellularLocation>
</comment>
<feature type="transmembrane region" description="Helical" evidence="7">
    <location>
        <begin position="284"/>
        <end position="307"/>
    </location>
</feature>
<dbReference type="KEGG" id="naq:D0T90_01050"/>
<feature type="transmembrane region" description="Helical" evidence="7">
    <location>
        <begin position="6"/>
        <end position="28"/>
    </location>
</feature>
<evidence type="ECO:0000313" key="9">
    <source>
        <dbReference type="Proteomes" id="UP000325536"/>
    </source>
</evidence>
<dbReference type="GO" id="GO:0015109">
    <property type="term" value="F:chromate transmembrane transporter activity"/>
    <property type="evidence" value="ECO:0007669"/>
    <property type="project" value="InterPro"/>
</dbReference>
<feature type="transmembrane region" description="Helical" evidence="7">
    <location>
        <begin position="319"/>
        <end position="336"/>
    </location>
</feature>
<feature type="transmembrane region" description="Helical" evidence="7">
    <location>
        <begin position="257"/>
        <end position="277"/>
    </location>
</feature>
<comment type="similarity">
    <text evidence="2">Belongs to the chromate ion transporter (CHR) (TC 2.A.51) family.</text>
</comment>
<evidence type="ECO:0000256" key="1">
    <source>
        <dbReference type="ARBA" id="ARBA00004651"/>
    </source>
</evidence>
<dbReference type="InterPro" id="IPR003370">
    <property type="entry name" value="Chromate_transpt"/>
</dbReference>
<feature type="transmembrane region" description="Helical" evidence="7">
    <location>
        <begin position="367"/>
        <end position="385"/>
    </location>
</feature>
<sequence length="386" mass="41413">MNVLHLFWVFFCLGCTSFGGPIAHLGYFRAELVEKRRWLGEQQYADLVALCQIIPGPASSQVGIGIGYLRGGYLGAVAAWLGFTLPSAVLMLLFAMGFSHWQGGWAEVWIHSLKLFAVIVVAGAVWGMAKAFCRSLPAVWIAVLSCGVLVFSSRIAVQLAVIGVAALLGLRFLPAAVKPASQAVMPSANKRLPWLWLAVFAGLLLVLPWLADSASGRFLDIFYRTGAMVFGGGHVVLPVLSAQLVPEYLDESVFLSGYGLAQIVPGPLFSFASFLGYAAGGAGFAVWATLALFLPSFLLVFGVLPYWFEWSENRQIRAALNGINAAVVGLLAAALYSPIGTESLHGVTDVLLVAVLFGIQLKRPLPLWAVLAVLLSVQSLKYVLVM</sequence>
<evidence type="ECO:0000256" key="5">
    <source>
        <dbReference type="ARBA" id="ARBA00022989"/>
    </source>
</evidence>
<reference evidence="8 9" key="1">
    <citation type="submission" date="2018-08" db="EMBL/GenBank/DDBJ databases">
        <title>Neisseria animalis ATCC 49930 complete genome.</title>
        <authorList>
            <person name="Veseli I.A."/>
            <person name="Mascarenhas dos Santos A.C."/>
            <person name="Buttler R."/>
            <person name="Pombert J.-F."/>
        </authorList>
    </citation>
    <scope>NUCLEOTIDE SEQUENCE [LARGE SCALE GENOMIC DNA]</scope>
    <source>
        <strain evidence="8 9">ATCC 49930</strain>
    </source>
</reference>
<dbReference type="GO" id="GO:0005886">
    <property type="term" value="C:plasma membrane"/>
    <property type="evidence" value="ECO:0007669"/>
    <property type="project" value="UniProtKB-SubCell"/>
</dbReference>
<keyword evidence="6 7" id="KW-0472">Membrane</keyword>
<evidence type="ECO:0000313" key="8">
    <source>
        <dbReference type="EMBL" id="QEY23270.1"/>
    </source>
</evidence>
<dbReference type="EMBL" id="CP031699">
    <property type="protein sequence ID" value="QEY23270.1"/>
    <property type="molecule type" value="Genomic_DNA"/>
</dbReference>
<evidence type="ECO:0000256" key="3">
    <source>
        <dbReference type="ARBA" id="ARBA00022475"/>
    </source>
</evidence>
<dbReference type="OrthoDB" id="8969999at2"/>
<keyword evidence="4 7" id="KW-0812">Transmembrane</keyword>
<dbReference type="AlphaFoldDB" id="A0A5P3MPD0"/>
<dbReference type="RefSeq" id="WP_123795883.1">
    <property type="nucleotide sequence ID" value="NZ_CP031699.1"/>
</dbReference>
<dbReference type="InterPro" id="IPR014047">
    <property type="entry name" value="Chr_Tranpt_l_chain"/>
</dbReference>
<evidence type="ECO:0000256" key="7">
    <source>
        <dbReference type="SAM" id="Phobius"/>
    </source>
</evidence>
<feature type="transmembrane region" description="Helical" evidence="7">
    <location>
        <begin position="192"/>
        <end position="210"/>
    </location>
</feature>
<evidence type="ECO:0000256" key="6">
    <source>
        <dbReference type="ARBA" id="ARBA00023136"/>
    </source>
</evidence>
<feature type="transmembrane region" description="Helical" evidence="7">
    <location>
        <begin position="139"/>
        <end position="172"/>
    </location>
</feature>
<name>A0A5P3MPD0_NEIAN</name>
<dbReference type="NCBIfam" id="TIGR00937">
    <property type="entry name" value="2A51"/>
    <property type="match status" value="1"/>
</dbReference>
<keyword evidence="5 7" id="KW-1133">Transmembrane helix</keyword>
<dbReference type="Proteomes" id="UP000325536">
    <property type="component" value="Chromosome"/>
</dbReference>
<feature type="transmembrane region" description="Helical" evidence="7">
    <location>
        <begin position="108"/>
        <end position="127"/>
    </location>
</feature>
<protein>
    <submittedName>
        <fullName evidence="8">Chromate efflux transporter</fullName>
    </submittedName>
</protein>